<proteinExistence type="predicted"/>
<protein>
    <submittedName>
        <fullName evidence="2">Nuclear transport factor 2 family protein</fullName>
    </submittedName>
</protein>
<dbReference type="Proteomes" id="UP000464577">
    <property type="component" value="Chromosome"/>
</dbReference>
<accession>A0A6P1VZ51</accession>
<dbReference type="SUPFAM" id="SSF54427">
    <property type="entry name" value="NTF2-like"/>
    <property type="match status" value="1"/>
</dbReference>
<keyword evidence="3" id="KW-1185">Reference proteome</keyword>
<evidence type="ECO:0000259" key="1">
    <source>
        <dbReference type="Pfam" id="PF20409"/>
    </source>
</evidence>
<dbReference type="AlphaFoldDB" id="A0A6P1VZ51"/>
<sequence>MTPNKTALTTQEVVARFDELAQQEKWFDIHDELFADTVRSIEPPNSPYFKNAVGKLAVREKGENWVKKVQEFHSAYTTHPVLGGNHFAVGRSFDSTVEGFGRVKIEELMVYEVKDGQIVVEQFFY</sequence>
<dbReference type="RefSeq" id="WP_162387096.1">
    <property type="nucleotide sequence ID" value="NZ_CP045997.1"/>
</dbReference>
<feature type="domain" description="SnoaL-like" evidence="1">
    <location>
        <begin position="8"/>
        <end position="125"/>
    </location>
</feature>
<dbReference type="InterPro" id="IPR032710">
    <property type="entry name" value="NTF2-like_dom_sf"/>
</dbReference>
<gene>
    <name evidence="2" type="ORF">GJR95_17450</name>
</gene>
<dbReference type="Gene3D" id="3.10.450.50">
    <property type="match status" value="1"/>
</dbReference>
<name>A0A6P1VZ51_9BACT</name>
<dbReference type="Pfam" id="PF20409">
    <property type="entry name" value="SnoaL_5"/>
    <property type="match status" value="1"/>
</dbReference>
<dbReference type="InterPro" id="IPR046860">
    <property type="entry name" value="SnoaL_5"/>
</dbReference>
<evidence type="ECO:0000313" key="3">
    <source>
        <dbReference type="Proteomes" id="UP000464577"/>
    </source>
</evidence>
<dbReference type="KEGG" id="senf:GJR95_17450"/>
<evidence type="ECO:0000313" key="2">
    <source>
        <dbReference type="EMBL" id="QHV96686.1"/>
    </source>
</evidence>
<dbReference type="EMBL" id="CP045997">
    <property type="protein sequence ID" value="QHV96686.1"/>
    <property type="molecule type" value="Genomic_DNA"/>
</dbReference>
<organism evidence="2 3">
    <name type="scientific">Spirosoma endbachense</name>
    <dbReference type="NCBI Taxonomy" id="2666025"/>
    <lineage>
        <taxon>Bacteria</taxon>
        <taxon>Pseudomonadati</taxon>
        <taxon>Bacteroidota</taxon>
        <taxon>Cytophagia</taxon>
        <taxon>Cytophagales</taxon>
        <taxon>Cytophagaceae</taxon>
        <taxon>Spirosoma</taxon>
    </lineage>
</organism>
<reference evidence="2 3" key="1">
    <citation type="submission" date="2019-11" db="EMBL/GenBank/DDBJ databases">
        <title>Spirosoma endbachense sp. nov., isolated from a natural salt meadow.</title>
        <authorList>
            <person name="Rojas J."/>
            <person name="Ambika Manirajan B."/>
            <person name="Ratering S."/>
            <person name="Suarez C."/>
            <person name="Geissler-Plaum R."/>
            <person name="Schnell S."/>
        </authorList>
    </citation>
    <scope>NUCLEOTIDE SEQUENCE [LARGE SCALE GENOMIC DNA]</scope>
    <source>
        <strain evidence="2 3">I-24</strain>
    </source>
</reference>